<evidence type="ECO:0000313" key="2">
    <source>
        <dbReference type="EMBL" id="KRY64525.1"/>
    </source>
</evidence>
<dbReference type="EMBL" id="JYDR01000372">
    <property type="protein sequence ID" value="KRY64525.1"/>
    <property type="molecule type" value="Genomic_DNA"/>
</dbReference>
<accession>A0A0V1DSK5</accession>
<sequence>ASVSWFQRNPAELAGRIQRVEEFRLRDHLCGNATTYAKHLTVDRHLSKPLTGRSTNLKSGGSRPSHQETHDTMHFKMPSNVAAAIERIRKFTTALTNVPTFHLLENDTRKDAYVAMEDLTATLLRLVAVDN</sequence>
<feature type="non-terminal residue" evidence="2">
    <location>
        <position position="131"/>
    </location>
</feature>
<feature type="region of interest" description="Disordered" evidence="1">
    <location>
        <begin position="47"/>
        <end position="71"/>
    </location>
</feature>
<comment type="caution">
    <text evidence="2">The sequence shown here is derived from an EMBL/GenBank/DDBJ whole genome shotgun (WGS) entry which is preliminary data.</text>
</comment>
<dbReference type="AlphaFoldDB" id="A0A0V1DSK5"/>
<reference evidence="2 3" key="1">
    <citation type="submission" date="2015-01" db="EMBL/GenBank/DDBJ databases">
        <title>Evolution of Trichinella species and genotypes.</title>
        <authorList>
            <person name="Korhonen P.K."/>
            <person name="Edoardo P."/>
            <person name="Giuseppe L.R."/>
            <person name="Gasser R.B."/>
        </authorList>
    </citation>
    <scope>NUCLEOTIDE SEQUENCE [LARGE SCALE GENOMIC DNA]</scope>
    <source>
        <strain evidence="2">ISS13</strain>
    </source>
</reference>
<dbReference type="Proteomes" id="UP000054632">
    <property type="component" value="Unassembled WGS sequence"/>
</dbReference>
<feature type="non-terminal residue" evidence="2">
    <location>
        <position position="1"/>
    </location>
</feature>
<protein>
    <submittedName>
        <fullName evidence="2">Uncharacterized protein</fullName>
    </submittedName>
</protein>
<evidence type="ECO:0000256" key="1">
    <source>
        <dbReference type="SAM" id="MobiDB-lite"/>
    </source>
</evidence>
<feature type="compositionally biased region" description="Polar residues" evidence="1">
    <location>
        <begin position="52"/>
        <end position="64"/>
    </location>
</feature>
<gene>
    <name evidence="2" type="ORF">T4A_12896</name>
</gene>
<name>A0A0V1DSK5_TRIPS</name>
<organism evidence="2 3">
    <name type="scientific">Trichinella pseudospiralis</name>
    <name type="common">Parasitic roundworm</name>
    <dbReference type="NCBI Taxonomy" id="6337"/>
    <lineage>
        <taxon>Eukaryota</taxon>
        <taxon>Metazoa</taxon>
        <taxon>Ecdysozoa</taxon>
        <taxon>Nematoda</taxon>
        <taxon>Enoplea</taxon>
        <taxon>Dorylaimia</taxon>
        <taxon>Trichinellida</taxon>
        <taxon>Trichinellidae</taxon>
        <taxon>Trichinella</taxon>
    </lineage>
</organism>
<proteinExistence type="predicted"/>
<evidence type="ECO:0000313" key="3">
    <source>
        <dbReference type="Proteomes" id="UP000054632"/>
    </source>
</evidence>